<dbReference type="InterPro" id="IPR005841">
    <property type="entry name" value="Alpha-D-phosphohexomutase_SF"/>
</dbReference>
<evidence type="ECO:0000256" key="5">
    <source>
        <dbReference type="ARBA" id="ARBA00022526"/>
    </source>
</evidence>
<dbReference type="PROSITE" id="PS00710">
    <property type="entry name" value="PGM_PMM"/>
    <property type="match status" value="1"/>
</dbReference>
<dbReference type="InterPro" id="IPR016066">
    <property type="entry name" value="A-D-PHexomutase_CS"/>
</dbReference>
<dbReference type="SUPFAM" id="SSF55957">
    <property type="entry name" value="Phosphoglucomutase, C-terminal domain"/>
    <property type="match status" value="1"/>
</dbReference>
<evidence type="ECO:0008006" key="16">
    <source>
        <dbReference type="Google" id="ProtNLM"/>
    </source>
</evidence>
<reference evidence="14" key="1">
    <citation type="submission" date="2022-11" db="UniProtKB">
        <authorList>
            <consortium name="EnsemblMetazoa"/>
        </authorList>
    </citation>
    <scope>IDENTIFICATION</scope>
</reference>
<dbReference type="AlphaFoldDB" id="A0A913ZWM7"/>
<dbReference type="InterPro" id="IPR005844">
    <property type="entry name" value="A-D-PHexomutase_a/b/a-I"/>
</dbReference>
<evidence type="ECO:0000313" key="15">
    <source>
        <dbReference type="Proteomes" id="UP000887568"/>
    </source>
</evidence>
<keyword evidence="6" id="KW-0597">Phosphoprotein</keyword>
<dbReference type="Gene3D" id="3.40.120.10">
    <property type="entry name" value="Alpha-D-Glucose-1,6-Bisphosphate, subunit A, domain 3"/>
    <property type="match status" value="3"/>
</dbReference>
<dbReference type="RefSeq" id="XP_038055710.1">
    <property type="nucleotide sequence ID" value="XM_038199782.1"/>
</dbReference>
<comment type="subcellular location">
    <subcellularLocation>
        <location evidence="2">Cytoplasm</location>
    </subcellularLocation>
</comment>
<keyword evidence="5" id="KW-0313">Glucose metabolism</keyword>
<dbReference type="OMA" id="HGTSNKP"/>
<feature type="domain" description="Alpha-D-phosphohexomutase alpha/beta/alpha" evidence="11">
    <location>
        <begin position="52"/>
        <end position="190"/>
    </location>
</feature>
<dbReference type="GO" id="GO:0006006">
    <property type="term" value="P:glucose metabolic process"/>
    <property type="evidence" value="ECO:0007669"/>
    <property type="project" value="UniProtKB-KW"/>
</dbReference>
<protein>
    <recommendedName>
        <fullName evidence="16">Phosphoglucomutase-2</fullName>
    </recommendedName>
</protein>
<dbReference type="Proteomes" id="UP000887568">
    <property type="component" value="Unplaced"/>
</dbReference>
<dbReference type="GeneID" id="119727743"/>
<dbReference type="FunFam" id="3.40.120.10:FF:000017">
    <property type="entry name" value="glucose 1,6-bisphosphate synthase"/>
    <property type="match status" value="1"/>
</dbReference>
<dbReference type="PRINTS" id="PR00509">
    <property type="entry name" value="PGMPMM"/>
</dbReference>
<evidence type="ECO:0000256" key="8">
    <source>
        <dbReference type="ARBA" id="ARBA00022842"/>
    </source>
</evidence>
<evidence type="ECO:0000313" key="14">
    <source>
        <dbReference type="EnsemblMetazoa" id="XP_038055710.1"/>
    </source>
</evidence>
<dbReference type="InterPro" id="IPR016055">
    <property type="entry name" value="A-D-PHexomutase_a/b/a-I/II/III"/>
</dbReference>
<dbReference type="PANTHER" id="PTHR45745">
    <property type="entry name" value="PHOSPHOMANNOMUTASE 45A"/>
    <property type="match status" value="1"/>
</dbReference>
<accession>A0A913ZWM7</accession>
<dbReference type="SUPFAM" id="SSF53738">
    <property type="entry name" value="Phosphoglucomutase, first 3 domains"/>
    <property type="match status" value="3"/>
</dbReference>
<evidence type="ECO:0000256" key="3">
    <source>
        <dbReference type="ARBA" id="ARBA00010231"/>
    </source>
</evidence>
<dbReference type="GO" id="GO:0000287">
    <property type="term" value="F:magnesium ion binding"/>
    <property type="evidence" value="ECO:0007669"/>
    <property type="project" value="InterPro"/>
</dbReference>
<sequence length="603" mass="67035">MDVHVDTGEKSLDEKIKQWLEWDKNMATRQEVVELVSNHSTKVLHERFDTRIAFGTAGLRAAMEAGPARINDLTIIQTGQGLVRYLESVNPECKSQGVIIGYDARHCSRRYADLTAAIMLQAGLPVFLFSKIVPTPFVAYAIKKLGAAAGVMVTPSHNPRGDNGYKVYWGNGAQIIPPHDSGIAKQIKANLEPWQTSWDTSIVETSPMKKDPLDEIMQVYLEDMQNKIYDRELNVNCPVRITYTAMHGVGTEYVKRAVEAIGLPPIIDVVEQNTPDPDFPTVKYPNPEEGKSALDLSIQTANENDSSIIFANDPDADRFALAEKQPGGNWKIFTGNEVGALLGWWTWVCYQKVHPDTQNDGIYSDVYMLASTVSSKILRSIGNKEGFQFMETLTGFKWMGNKADELVKQGKTVLFAFEEAIGFMCGTEVIDKDGVSAVAMAGQLAAYLASTSTTFTEKLQEIYQTYGFHCSNNSYYLCFKPATMKNIFERIRTLDDGEYPSSCGPYKITGIRDLTTGYDNNQPDNKAMLPVSSSSQMITFNFANGCVATLRASGTEPKIKYYTEICTEPSGDPEKAKAELQNLLDNIVDLWLQPEINQLVPKE</sequence>
<organism evidence="14 15">
    <name type="scientific">Patiria miniata</name>
    <name type="common">Bat star</name>
    <name type="synonym">Asterina miniata</name>
    <dbReference type="NCBI Taxonomy" id="46514"/>
    <lineage>
        <taxon>Eukaryota</taxon>
        <taxon>Metazoa</taxon>
        <taxon>Echinodermata</taxon>
        <taxon>Eleutherozoa</taxon>
        <taxon>Asterozoa</taxon>
        <taxon>Asteroidea</taxon>
        <taxon>Valvatacea</taxon>
        <taxon>Valvatida</taxon>
        <taxon>Asterinidae</taxon>
        <taxon>Patiria</taxon>
    </lineage>
</organism>
<dbReference type="Pfam" id="PF02879">
    <property type="entry name" value="PGM_PMM_II"/>
    <property type="match status" value="1"/>
</dbReference>
<evidence type="ECO:0000259" key="13">
    <source>
        <dbReference type="Pfam" id="PF02880"/>
    </source>
</evidence>
<dbReference type="PANTHER" id="PTHR45745:SF1">
    <property type="entry name" value="PHOSPHOGLUCOMUTASE 2B-RELATED"/>
    <property type="match status" value="1"/>
</dbReference>
<feature type="domain" description="Alpha-D-phosphohexomutase alpha/beta/alpha" evidence="12">
    <location>
        <begin position="220"/>
        <end position="324"/>
    </location>
</feature>
<keyword evidence="9" id="KW-0413">Isomerase</keyword>
<dbReference type="FunFam" id="3.40.120.10:FF:000035">
    <property type="entry name" value="Pgm3p"/>
    <property type="match status" value="1"/>
</dbReference>
<evidence type="ECO:0000259" key="11">
    <source>
        <dbReference type="Pfam" id="PF02878"/>
    </source>
</evidence>
<keyword evidence="10" id="KW-0119">Carbohydrate metabolism</keyword>
<dbReference type="GO" id="GO:0006166">
    <property type="term" value="P:purine ribonucleoside salvage"/>
    <property type="evidence" value="ECO:0007669"/>
    <property type="project" value="TreeGrafter"/>
</dbReference>
<dbReference type="InterPro" id="IPR005845">
    <property type="entry name" value="A-D-PHexomutase_a/b/a-II"/>
</dbReference>
<evidence type="ECO:0000256" key="10">
    <source>
        <dbReference type="ARBA" id="ARBA00023277"/>
    </source>
</evidence>
<keyword evidence="8" id="KW-0460">Magnesium</keyword>
<dbReference type="Pfam" id="PF02878">
    <property type="entry name" value="PGM_PMM_I"/>
    <property type="match status" value="1"/>
</dbReference>
<dbReference type="InterPro" id="IPR036900">
    <property type="entry name" value="A-D-PHexomutase_C_sf"/>
</dbReference>
<name>A0A913ZWM7_PATMI</name>
<feature type="domain" description="Alpha-D-phosphohexomutase alpha/beta/alpha" evidence="13">
    <location>
        <begin position="369"/>
        <end position="466"/>
    </location>
</feature>
<evidence type="ECO:0000256" key="7">
    <source>
        <dbReference type="ARBA" id="ARBA00022723"/>
    </source>
</evidence>
<dbReference type="Pfam" id="PF02880">
    <property type="entry name" value="PGM_PMM_III"/>
    <property type="match status" value="1"/>
</dbReference>
<evidence type="ECO:0000256" key="4">
    <source>
        <dbReference type="ARBA" id="ARBA00022490"/>
    </source>
</evidence>
<dbReference type="InterPro" id="IPR005846">
    <property type="entry name" value="A-D-PHexomutase_a/b/a-III"/>
</dbReference>
<evidence type="ECO:0000256" key="6">
    <source>
        <dbReference type="ARBA" id="ARBA00022553"/>
    </source>
</evidence>
<dbReference type="GO" id="GO:0005737">
    <property type="term" value="C:cytoplasm"/>
    <property type="evidence" value="ECO:0007669"/>
    <property type="project" value="UniProtKB-SubCell"/>
</dbReference>
<evidence type="ECO:0000256" key="9">
    <source>
        <dbReference type="ARBA" id="ARBA00023235"/>
    </source>
</evidence>
<dbReference type="OrthoDB" id="8300170at2759"/>
<comment type="cofactor">
    <cofactor evidence="1">
        <name>Mg(2+)</name>
        <dbReference type="ChEBI" id="CHEBI:18420"/>
    </cofactor>
</comment>
<evidence type="ECO:0000256" key="2">
    <source>
        <dbReference type="ARBA" id="ARBA00004496"/>
    </source>
</evidence>
<keyword evidence="4" id="KW-0963">Cytoplasm</keyword>
<keyword evidence="15" id="KW-1185">Reference proteome</keyword>
<dbReference type="GO" id="GO:0008973">
    <property type="term" value="F:phosphopentomutase activity"/>
    <property type="evidence" value="ECO:0007669"/>
    <property type="project" value="TreeGrafter"/>
</dbReference>
<evidence type="ECO:0000259" key="12">
    <source>
        <dbReference type="Pfam" id="PF02879"/>
    </source>
</evidence>
<dbReference type="GO" id="GO:0005634">
    <property type="term" value="C:nucleus"/>
    <property type="evidence" value="ECO:0007669"/>
    <property type="project" value="TreeGrafter"/>
</dbReference>
<dbReference type="CDD" id="cd05799">
    <property type="entry name" value="PGM2"/>
    <property type="match status" value="1"/>
</dbReference>
<proteinExistence type="inferred from homology"/>
<keyword evidence="7" id="KW-0479">Metal-binding</keyword>
<evidence type="ECO:0000256" key="1">
    <source>
        <dbReference type="ARBA" id="ARBA00001946"/>
    </source>
</evidence>
<dbReference type="EnsemblMetazoa" id="XM_038199782.1">
    <property type="protein sequence ID" value="XP_038055710.1"/>
    <property type="gene ID" value="LOC119727743"/>
</dbReference>
<comment type="similarity">
    <text evidence="3">Belongs to the phosphohexose mutase family.</text>
</comment>